<reference evidence="1" key="1">
    <citation type="submission" date="2020-08" db="EMBL/GenBank/DDBJ databases">
        <title>Multicomponent nature underlies the extraordinary mechanical properties of spider dragline silk.</title>
        <authorList>
            <person name="Kono N."/>
            <person name="Nakamura H."/>
            <person name="Mori M."/>
            <person name="Yoshida Y."/>
            <person name="Ohtoshi R."/>
            <person name="Malay A.D."/>
            <person name="Moran D.A.P."/>
            <person name="Tomita M."/>
            <person name="Numata K."/>
            <person name="Arakawa K."/>
        </authorList>
    </citation>
    <scope>NUCLEOTIDE SEQUENCE</scope>
</reference>
<proteinExistence type="predicted"/>
<gene>
    <name evidence="1" type="ORF">NPIL_431591</name>
</gene>
<keyword evidence="2" id="KW-1185">Reference proteome</keyword>
<comment type="caution">
    <text evidence="1">The sequence shown here is derived from an EMBL/GenBank/DDBJ whole genome shotgun (WGS) entry which is preliminary data.</text>
</comment>
<evidence type="ECO:0000313" key="2">
    <source>
        <dbReference type="Proteomes" id="UP000887013"/>
    </source>
</evidence>
<name>A0A8X6T2S0_NEPPI</name>
<evidence type="ECO:0000313" key="1">
    <source>
        <dbReference type="EMBL" id="GFS70240.1"/>
    </source>
</evidence>
<accession>A0A8X6T2S0</accession>
<protein>
    <submittedName>
        <fullName evidence="1">Uncharacterized protein</fullName>
    </submittedName>
</protein>
<feature type="non-terminal residue" evidence="1">
    <location>
        <position position="1"/>
    </location>
</feature>
<dbReference type="EMBL" id="BMAW01095434">
    <property type="protein sequence ID" value="GFS70240.1"/>
    <property type="molecule type" value="Genomic_DNA"/>
</dbReference>
<sequence>TVRMRFLIARITRHATVVTPSSRIRREPYVIILSRFLSDSGFTGDASCAGARRQRDLSD</sequence>
<dbReference type="AlphaFoldDB" id="A0A8X6T2S0"/>
<dbReference type="Proteomes" id="UP000887013">
    <property type="component" value="Unassembled WGS sequence"/>
</dbReference>
<organism evidence="1 2">
    <name type="scientific">Nephila pilipes</name>
    <name type="common">Giant wood spider</name>
    <name type="synonym">Nephila maculata</name>
    <dbReference type="NCBI Taxonomy" id="299642"/>
    <lineage>
        <taxon>Eukaryota</taxon>
        <taxon>Metazoa</taxon>
        <taxon>Ecdysozoa</taxon>
        <taxon>Arthropoda</taxon>
        <taxon>Chelicerata</taxon>
        <taxon>Arachnida</taxon>
        <taxon>Araneae</taxon>
        <taxon>Araneomorphae</taxon>
        <taxon>Entelegynae</taxon>
        <taxon>Araneoidea</taxon>
        <taxon>Nephilidae</taxon>
        <taxon>Nephila</taxon>
    </lineage>
</organism>